<dbReference type="EMBL" id="PVQB02000280">
    <property type="protein sequence ID" value="KAF4339526.1"/>
    <property type="molecule type" value="Genomic_DNA"/>
</dbReference>
<reference evidence="1" key="2">
    <citation type="submission" date="2020-02" db="EMBL/GenBank/DDBJ databases">
        <title>Identification and distribution of gene clusters putatively required for synthesis of sphingolipid metabolism inhibitors in phylogenetically diverse species of the filamentous fungus Fusarium.</title>
        <authorList>
            <person name="Kim H.-S."/>
            <person name="Busman M."/>
            <person name="Brown D.W."/>
            <person name="Divon H."/>
            <person name="Uhlig S."/>
            <person name="Proctor R.H."/>
        </authorList>
    </citation>
    <scope>NUCLEOTIDE SEQUENCE</scope>
    <source>
        <strain evidence="1">NRRL 25174</strain>
    </source>
</reference>
<name>A0A9P5AJ11_9HYPO</name>
<dbReference type="Proteomes" id="UP000730481">
    <property type="component" value="Unassembled WGS sequence"/>
</dbReference>
<evidence type="ECO:0000313" key="2">
    <source>
        <dbReference type="Proteomes" id="UP000730481"/>
    </source>
</evidence>
<evidence type="ECO:0000313" key="1">
    <source>
        <dbReference type="EMBL" id="KAF4339526.1"/>
    </source>
</evidence>
<sequence length="184" mass="21152">MTSQTTTRIVCVRVPQYQHLPLGTPAPPPALETEDYYGGWRNRPRLVARSNYPEETWSGLCNNWYHITSYHPFIDLWSSSDEILQREIKSVLSDTGTKWKDFEPLRIGSGRQEKDVKLLITVEAGSTSWYHAWSAARWCKEVIRNYGIEDVEVEVQECLGCWVVMKIRESLAPGVMVKDCPICT</sequence>
<accession>A0A9P5AJ11</accession>
<proteinExistence type="predicted"/>
<organism evidence="1 2">
    <name type="scientific">Fusarium beomiforme</name>
    <dbReference type="NCBI Taxonomy" id="44412"/>
    <lineage>
        <taxon>Eukaryota</taxon>
        <taxon>Fungi</taxon>
        <taxon>Dikarya</taxon>
        <taxon>Ascomycota</taxon>
        <taxon>Pezizomycotina</taxon>
        <taxon>Sordariomycetes</taxon>
        <taxon>Hypocreomycetidae</taxon>
        <taxon>Hypocreales</taxon>
        <taxon>Nectriaceae</taxon>
        <taxon>Fusarium</taxon>
        <taxon>Fusarium burgessii species complex</taxon>
    </lineage>
</organism>
<dbReference type="OrthoDB" id="5212574at2759"/>
<protein>
    <submittedName>
        <fullName evidence="1">Riboflavin transporter MCH5</fullName>
    </submittedName>
</protein>
<dbReference type="AlphaFoldDB" id="A0A9P5AJ11"/>
<gene>
    <name evidence="1" type="ORF">FBEOM_6552</name>
</gene>
<keyword evidence="2" id="KW-1185">Reference proteome</keyword>
<reference evidence="1" key="1">
    <citation type="journal article" date="2017" name="Mycologia">
        <title>Fusarium algeriense, sp. nov., a novel toxigenic crown rot pathogen of durum wheat from Algeria is nested in the Fusarium burgessii species complex.</title>
        <authorList>
            <person name="Laraba I."/>
            <person name="Keddad A."/>
            <person name="Boureghda H."/>
            <person name="Abdallah N."/>
            <person name="Vaughan M.M."/>
            <person name="Proctor R.H."/>
            <person name="Busman M."/>
            <person name="O'Donnell K."/>
        </authorList>
    </citation>
    <scope>NUCLEOTIDE SEQUENCE</scope>
    <source>
        <strain evidence="1">NRRL 25174</strain>
    </source>
</reference>
<comment type="caution">
    <text evidence="1">The sequence shown here is derived from an EMBL/GenBank/DDBJ whole genome shotgun (WGS) entry which is preliminary data.</text>
</comment>